<reference evidence="1" key="1">
    <citation type="submission" date="2018-06" db="EMBL/GenBank/DDBJ databases">
        <authorList>
            <consortium name="GenomeTrakr network: Whole genome sequencing for foodborne pathogen traceback"/>
        </authorList>
    </citation>
    <scope>NUCLEOTIDE SEQUENCE</scope>
    <source>
        <strain evidence="1">PSU-0700</strain>
    </source>
</reference>
<accession>A0A9P2MK53</accession>
<protein>
    <submittedName>
        <fullName evidence="1">Uncharacterized protein</fullName>
    </submittedName>
</protein>
<evidence type="ECO:0000313" key="1">
    <source>
        <dbReference type="EMBL" id="EFO3163585.1"/>
    </source>
</evidence>
<gene>
    <name evidence="1" type="ORF">DP913_00700</name>
</gene>
<organism evidence="1 2">
    <name type="scientific">Escherichia coli O8</name>
    <dbReference type="NCBI Taxonomy" id="1010796"/>
    <lineage>
        <taxon>Bacteria</taxon>
        <taxon>Pseudomonadati</taxon>
        <taxon>Pseudomonadota</taxon>
        <taxon>Gammaproteobacteria</taxon>
        <taxon>Enterobacterales</taxon>
        <taxon>Enterobacteriaceae</taxon>
        <taxon>Escherichia</taxon>
    </lineage>
</organism>
<name>A0A9P2MK53_ECOLX</name>
<dbReference type="AlphaFoldDB" id="A0A9P2MK53"/>
<dbReference type="EMBL" id="AATQVU010000001">
    <property type="protein sequence ID" value="EFO3163585.1"/>
    <property type="molecule type" value="Genomic_DNA"/>
</dbReference>
<dbReference type="Proteomes" id="UP000735456">
    <property type="component" value="Unassembled WGS sequence"/>
</dbReference>
<sequence length="61" mass="6922">MHNVSEIRRVEEQVAMLEKRGLWRRAQTLLAELSAMQNSASGVGLIALRRNRCVRNMRSGA</sequence>
<comment type="caution">
    <text evidence="1">The sequence shown here is derived from an EMBL/GenBank/DDBJ whole genome shotgun (WGS) entry which is preliminary data.</text>
</comment>
<proteinExistence type="predicted"/>
<evidence type="ECO:0000313" key="2">
    <source>
        <dbReference type="Proteomes" id="UP000735456"/>
    </source>
</evidence>